<evidence type="ECO:0000256" key="1">
    <source>
        <dbReference type="SAM" id="Coils"/>
    </source>
</evidence>
<comment type="caution">
    <text evidence="2">The sequence shown here is derived from an EMBL/GenBank/DDBJ whole genome shotgun (WGS) entry which is preliminary data.</text>
</comment>
<reference evidence="2 3" key="1">
    <citation type="submission" date="2017-09" db="EMBL/GenBank/DDBJ databases">
        <title>Depth-based differentiation of microbial function through sediment-hosted aquifers and enrichment of novel symbionts in the deep terrestrial subsurface.</title>
        <authorList>
            <person name="Probst A.J."/>
            <person name="Ladd B."/>
            <person name="Jarett J.K."/>
            <person name="Geller-Mcgrath D.E."/>
            <person name="Sieber C.M."/>
            <person name="Emerson J.B."/>
            <person name="Anantharaman K."/>
            <person name="Thomas B.C."/>
            <person name="Malmstrom R."/>
            <person name="Stieglmeier M."/>
            <person name="Klingl A."/>
            <person name="Woyke T."/>
            <person name="Ryan C.M."/>
            <person name="Banfield J.F."/>
        </authorList>
    </citation>
    <scope>NUCLEOTIDE SEQUENCE [LARGE SCALE GENOMIC DNA]</scope>
    <source>
        <strain evidence="2">CG08_land_8_20_14_0_20_45_16</strain>
    </source>
</reference>
<evidence type="ECO:0008006" key="4">
    <source>
        <dbReference type="Google" id="ProtNLM"/>
    </source>
</evidence>
<feature type="coiled-coil region" evidence="1">
    <location>
        <begin position="419"/>
        <end position="446"/>
    </location>
</feature>
<dbReference type="Proteomes" id="UP000231343">
    <property type="component" value="Unassembled WGS sequence"/>
</dbReference>
<proteinExistence type="predicted"/>
<gene>
    <name evidence="2" type="ORF">COT42_08175</name>
</gene>
<organism evidence="2 3">
    <name type="scientific">Candidatus Saganbacteria bacterium CG08_land_8_20_14_0_20_45_16</name>
    <dbReference type="NCBI Taxonomy" id="2014293"/>
    <lineage>
        <taxon>Bacteria</taxon>
        <taxon>Bacillati</taxon>
        <taxon>Saganbacteria</taxon>
    </lineage>
</organism>
<dbReference type="EMBL" id="PEYM01000135">
    <property type="protein sequence ID" value="PIS28398.1"/>
    <property type="molecule type" value="Genomic_DNA"/>
</dbReference>
<name>A0A2H0XW66_UNCSA</name>
<evidence type="ECO:0000313" key="3">
    <source>
        <dbReference type="Proteomes" id="UP000231343"/>
    </source>
</evidence>
<sequence length="494" mass="56721">MSFIGHSNTAIYVANCLLRAFPPTSRPKLIIGGPDVGYSTEGYIDSFLPLYSDQHLEIKFVIYIGPGEPYIKALTETGFSLSEKSIFMEQDLEHQLVRGAQVLRQFSASALADQGWRRYYDLSLFGDVGVKWASGCKGGCKFCCEPPRRADYRLAQMTSDEADHIVTQDASKLLISAPDFLNRPSMASRIIDSLPSGVNRLHFSARVDSLYLAVKHYPNIWQKFAAKRHRIDLGVESFIPERLVWLGKYRNLKQAAKQQERLAYLLEFFRPTKTSIGFFIMPLDWRITLAEAKVEAEQLQCCLEQYDYIFLASQNIAKIVSYATGSNFSSTMSSQDFYRFDDPRLLFLHYLIKNKRSLLYESIEIDSRATHLLEVVISKVLLRCYLLCLERLAMFEGECFDLEPILMLRERKAGEQKILDTFYDQLKQKREKLKQSLDEIFNEESQGMAKMITQELIRTLCRRIDASELSDPEKEKEKNRIVIAVVSQCRTAAV</sequence>
<dbReference type="AlphaFoldDB" id="A0A2H0XW66"/>
<keyword evidence="1" id="KW-0175">Coiled coil</keyword>
<accession>A0A2H0XW66</accession>
<protein>
    <recommendedName>
        <fullName evidence="4">Elp3/MiaA/NifB-like radical SAM core domain-containing protein</fullName>
    </recommendedName>
</protein>
<evidence type="ECO:0000313" key="2">
    <source>
        <dbReference type="EMBL" id="PIS28398.1"/>
    </source>
</evidence>